<dbReference type="EC" id="1.8.4.11" evidence="2"/>
<dbReference type="PANTHER" id="PTHR42799:SF2">
    <property type="entry name" value="MITOCHONDRIAL PEPTIDE METHIONINE SULFOXIDE REDUCTASE"/>
    <property type="match status" value="1"/>
</dbReference>
<keyword evidence="3 11" id="KW-0560">Oxidoreductase</keyword>
<sequence>MLNVVMVLPLDTTTTFVTKLLFVHKKDNPLNPNTSHPFKMLLLKTTTTTATTLSAVSLPLLTVSSLHHHHPKPTPFPLTTTKPVTLRHSSTTPKIMNWLGKLGFGTRTPAVSSMDQQSSIAQGPDDDVPAPGQQFAQFGAGCFWGVELAFQRVPGVTKTEVGYTQGFTDNPTYNDICSGTTNHSEVVRVQFDPKECSYESLLDCFWERHDPTTLNRQGNDVGTQYRSGIYFYTPEQEKAAIESMEKHQNKLNRKIVTEILPAKKFYRAEEYHQQYLAKGGRFGFRQSTEKGCNDPIRCYG</sequence>
<evidence type="ECO:0000256" key="4">
    <source>
        <dbReference type="ARBA" id="ARBA00024679"/>
    </source>
</evidence>
<evidence type="ECO:0000256" key="2">
    <source>
        <dbReference type="ARBA" id="ARBA00012502"/>
    </source>
</evidence>
<accession>A0A251U6F9</accession>
<evidence type="ECO:0000256" key="5">
    <source>
        <dbReference type="ARBA" id="ARBA00030273"/>
    </source>
</evidence>
<protein>
    <recommendedName>
        <fullName evidence="9">Peptide methionine sulfoxide reductase</fullName>
        <ecNumber evidence="2">1.8.4.11</ecNumber>
    </recommendedName>
    <alternativeName>
        <fullName evidence="6">Peptide-methionine (S)-S-oxide reductase</fullName>
    </alternativeName>
    <alternativeName>
        <fullName evidence="5">Protein-methionine-S-oxide reductase</fullName>
    </alternativeName>
</protein>
<gene>
    <name evidence="12" type="primary">MSRA</name>
    <name evidence="12" type="ORF">HannXRQ_Chr08g0223071</name>
    <name evidence="11" type="ORF">HanXRQr2_Chr08g0336281</name>
</gene>
<dbReference type="GO" id="GO:0008113">
    <property type="term" value="F:peptide-methionine (S)-S-oxide reductase activity"/>
    <property type="evidence" value="ECO:0000318"/>
    <property type="project" value="GO_Central"/>
</dbReference>
<dbReference type="Gramene" id="mRNA:HanXRQr2_Chr08g0336281">
    <property type="protein sequence ID" value="mRNA:HanXRQr2_Chr08g0336281"/>
    <property type="gene ID" value="HanXRQr2_Chr08g0336281"/>
</dbReference>
<proteinExistence type="inferred from homology"/>
<feature type="domain" description="Peptide methionine sulphoxide reductase MsrA" evidence="10">
    <location>
        <begin position="136"/>
        <end position="278"/>
    </location>
</feature>
<evidence type="ECO:0000313" key="11">
    <source>
        <dbReference type="EMBL" id="KAF5795146.1"/>
    </source>
</evidence>
<evidence type="ECO:0000256" key="7">
    <source>
        <dbReference type="ARBA" id="ARBA00047806"/>
    </source>
</evidence>
<dbReference type="InterPro" id="IPR036509">
    <property type="entry name" value="Met_Sox_Rdtase_MsrA_sf"/>
</dbReference>
<dbReference type="HAMAP" id="MF_01401">
    <property type="entry name" value="MsrA"/>
    <property type="match status" value="1"/>
</dbReference>
<reference evidence="11 13" key="1">
    <citation type="journal article" date="2017" name="Nature">
        <title>The sunflower genome provides insights into oil metabolism, flowering and Asterid evolution.</title>
        <authorList>
            <person name="Badouin H."/>
            <person name="Gouzy J."/>
            <person name="Grassa C.J."/>
            <person name="Murat F."/>
            <person name="Staton S.E."/>
            <person name="Cottret L."/>
            <person name="Lelandais-Briere C."/>
            <person name="Owens G.L."/>
            <person name="Carrere S."/>
            <person name="Mayjonade B."/>
            <person name="Legrand L."/>
            <person name="Gill N."/>
            <person name="Kane N.C."/>
            <person name="Bowers J.E."/>
            <person name="Hubner S."/>
            <person name="Bellec A."/>
            <person name="Berard A."/>
            <person name="Berges H."/>
            <person name="Blanchet N."/>
            <person name="Boniface M.C."/>
            <person name="Brunel D."/>
            <person name="Catrice O."/>
            <person name="Chaidir N."/>
            <person name="Claudel C."/>
            <person name="Donnadieu C."/>
            <person name="Faraut T."/>
            <person name="Fievet G."/>
            <person name="Helmstetter N."/>
            <person name="King M."/>
            <person name="Knapp S.J."/>
            <person name="Lai Z."/>
            <person name="Le Paslier M.C."/>
            <person name="Lippi Y."/>
            <person name="Lorenzon L."/>
            <person name="Mandel J.R."/>
            <person name="Marage G."/>
            <person name="Marchand G."/>
            <person name="Marquand E."/>
            <person name="Bret-Mestries E."/>
            <person name="Morien E."/>
            <person name="Nambeesan S."/>
            <person name="Nguyen T."/>
            <person name="Pegot-Espagnet P."/>
            <person name="Pouilly N."/>
            <person name="Raftis F."/>
            <person name="Sallet E."/>
            <person name="Schiex T."/>
            <person name="Thomas J."/>
            <person name="Vandecasteele C."/>
            <person name="Vares D."/>
            <person name="Vear F."/>
            <person name="Vautrin S."/>
            <person name="Crespi M."/>
            <person name="Mangin B."/>
            <person name="Burke J.M."/>
            <person name="Salse J."/>
            <person name="Munos S."/>
            <person name="Vincourt P."/>
            <person name="Rieseberg L.H."/>
            <person name="Langlade N.B."/>
        </authorList>
    </citation>
    <scope>NUCLEOTIDE SEQUENCE [LARGE SCALE GENOMIC DNA]</scope>
    <source>
        <strain evidence="13">cv. SF193</strain>
        <tissue evidence="11">Leaves</tissue>
    </source>
</reference>
<dbReference type="Proteomes" id="UP000215914">
    <property type="component" value="Chromosome 8"/>
</dbReference>
<evidence type="ECO:0000313" key="12">
    <source>
        <dbReference type="EMBL" id="OTG18436.1"/>
    </source>
</evidence>
<reference evidence="12" key="2">
    <citation type="submission" date="2017-02" db="EMBL/GenBank/DDBJ databases">
        <title>Sunflower complete genome.</title>
        <authorList>
            <person name="Langlade N."/>
            <person name="Munos S."/>
        </authorList>
    </citation>
    <scope>NUCLEOTIDE SEQUENCE [LARGE SCALE GENOMIC DNA]</scope>
    <source>
        <tissue evidence="12">Leaves</tissue>
    </source>
</reference>
<reference evidence="11" key="3">
    <citation type="submission" date="2020-06" db="EMBL/GenBank/DDBJ databases">
        <title>Helianthus annuus Genome sequencing and assembly Release 2.</title>
        <authorList>
            <person name="Gouzy J."/>
            <person name="Langlade N."/>
            <person name="Munos S."/>
        </authorList>
    </citation>
    <scope>NUCLEOTIDE SEQUENCE</scope>
    <source>
        <tissue evidence="11">Leaves</tissue>
    </source>
</reference>
<evidence type="ECO:0000259" key="10">
    <source>
        <dbReference type="Pfam" id="PF01625"/>
    </source>
</evidence>
<dbReference type="SUPFAM" id="SSF55068">
    <property type="entry name" value="Peptide methionine sulfoxide reductase"/>
    <property type="match status" value="1"/>
</dbReference>
<dbReference type="InParanoid" id="A0A251U6F9"/>
<evidence type="ECO:0000256" key="9">
    <source>
        <dbReference type="ARBA" id="ARBA00068705"/>
    </source>
</evidence>
<evidence type="ECO:0000256" key="6">
    <source>
        <dbReference type="ARBA" id="ARBA00030643"/>
    </source>
</evidence>
<dbReference type="AlphaFoldDB" id="A0A251U6F9"/>
<dbReference type="FunCoup" id="A0A251U6F9">
    <property type="interactions" value="3208"/>
</dbReference>
<dbReference type="GO" id="GO:0005737">
    <property type="term" value="C:cytoplasm"/>
    <property type="evidence" value="ECO:0000318"/>
    <property type="project" value="GO_Central"/>
</dbReference>
<keyword evidence="13" id="KW-1185">Reference proteome</keyword>
<dbReference type="InterPro" id="IPR002569">
    <property type="entry name" value="Met_Sox_Rdtase_MsrA_dom"/>
</dbReference>
<evidence type="ECO:0000313" key="13">
    <source>
        <dbReference type="Proteomes" id="UP000215914"/>
    </source>
</evidence>
<evidence type="ECO:0000256" key="3">
    <source>
        <dbReference type="ARBA" id="ARBA00023002"/>
    </source>
</evidence>
<dbReference type="GO" id="GO:0034599">
    <property type="term" value="P:cellular response to oxidative stress"/>
    <property type="evidence" value="ECO:0000318"/>
    <property type="project" value="GO_Central"/>
</dbReference>
<dbReference type="NCBIfam" id="TIGR00401">
    <property type="entry name" value="msrA"/>
    <property type="match status" value="1"/>
</dbReference>
<evidence type="ECO:0000256" key="8">
    <source>
        <dbReference type="ARBA" id="ARBA00048782"/>
    </source>
</evidence>
<dbReference type="Gene3D" id="3.30.1060.10">
    <property type="entry name" value="Peptide methionine sulphoxide reductase MsrA"/>
    <property type="match status" value="1"/>
</dbReference>
<comment type="catalytic activity">
    <reaction evidence="8">
        <text>[thioredoxin]-disulfide + L-methionine + H2O = L-methionine (S)-S-oxide + [thioredoxin]-dithiol</text>
        <dbReference type="Rhea" id="RHEA:19993"/>
        <dbReference type="Rhea" id="RHEA-COMP:10698"/>
        <dbReference type="Rhea" id="RHEA-COMP:10700"/>
        <dbReference type="ChEBI" id="CHEBI:15377"/>
        <dbReference type="ChEBI" id="CHEBI:29950"/>
        <dbReference type="ChEBI" id="CHEBI:50058"/>
        <dbReference type="ChEBI" id="CHEBI:57844"/>
        <dbReference type="ChEBI" id="CHEBI:58772"/>
        <dbReference type="EC" id="1.8.4.11"/>
    </reaction>
</comment>
<organism evidence="12 13">
    <name type="scientific">Helianthus annuus</name>
    <name type="common">Common sunflower</name>
    <dbReference type="NCBI Taxonomy" id="4232"/>
    <lineage>
        <taxon>Eukaryota</taxon>
        <taxon>Viridiplantae</taxon>
        <taxon>Streptophyta</taxon>
        <taxon>Embryophyta</taxon>
        <taxon>Tracheophyta</taxon>
        <taxon>Spermatophyta</taxon>
        <taxon>Magnoliopsida</taxon>
        <taxon>eudicotyledons</taxon>
        <taxon>Gunneridae</taxon>
        <taxon>Pentapetalae</taxon>
        <taxon>asterids</taxon>
        <taxon>campanulids</taxon>
        <taxon>Asterales</taxon>
        <taxon>Asteraceae</taxon>
        <taxon>Asteroideae</taxon>
        <taxon>Heliantheae alliance</taxon>
        <taxon>Heliantheae</taxon>
        <taxon>Helianthus</taxon>
    </lineage>
</organism>
<comment type="similarity">
    <text evidence="1">Belongs to the MsrA Met sulfoxide reductase family.</text>
</comment>
<dbReference type="PANTHER" id="PTHR42799">
    <property type="entry name" value="MITOCHONDRIAL PEPTIDE METHIONINE SULFOXIDE REDUCTASE"/>
    <property type="match status" value="1"/>
</dbReference>
<dbReference type="Pfam" id="PF01625">
    <property type="entry name" value="PMSR"/>
    <property type="match status" value="1"/>
</dbReference>
<evidence type="ECO:0000256" key="1">
    <source>
        <dbReference type="ARBA" id="ARBA00005591"/>
    </source>
</evidence>
<dbReference type="InterPro" id="IPR050162">
    <property type="entry name" value="MsrA_MetSO_reductase"/>
</dbReference>
<dbReference type="FunFam" id="3.30.1060.10:FF:000002">
    <property type="entry name" value="Peptide methionine sulfoxide reductase"/>
    <property type="match status" value="1"/>
</dbReference>
<comment type="catalytic activity">
    <reaction evidence="7">
        <text>L-methionyl-[protein] + [thioredoxin]-disulfide + H2O = L-methionyl-(S)-S-oxide-[protein] + [thioredoxin]-dithiol</text>
        <dbReference type="Rhea" id="RHEA:14217"/>
        <dbReference type="Rhea" id="RHEA-COMP:10698"/>
        <dbReference type="Rhea" id="RHEA-COMP:10700"/>
        <dbReference type="Rhea" id="RHEA-COMP:12313"/>
        <dbReference type="Rhea" id="RHEA-COMP:12315"/>
        <dbReference type="ChEBI" id="CHEBI:15377"/>
        <dbReference type="ChEBI" id="CHEBI:16044"/>
        <dbReference type="ChEBI" id="CHEBI:29950"/>
        <dbReference type="ChEBI" id="CHEBI:44120"/>
        <dbReference type="ChEBI" id="CHEBI:50058"/>
        <dbReference type="EC" id="1.8.4.11"/>
    </reaction>
</comment>
<comment type="function">
    <text evidence="4">Has an important function as a repair enzyme for proteins that have been inactivated by oxidation. Catalyzes the reversible oxidation-reduction of methionine sulfoxide in proteins to methionine.</text>
</comment>
<dbReference type="EMBL" id="CM007897">
    <property type="protein sequence ID" value="OTG18436.1"/>
    <property type="molecule type" value="Genomic_DNA"/>
</dbReference>
<name>A0A251U6F9_HELAN</name>
<dbReference type="EMBL" id="MNCJ02000323">
    <property type="protein sequence ID" value="KAF5795146.1"/>
    <property type="molecule type" value="Genomic_DNA"/>
</dbReference>
<dbReference type="STRING" id="4232.A0A251U6F9"/>